<gene>
    <name evidence="1" type="ORF">AQUCO_05800139v1</name>
</gene>
<evidence type="ECO:0000313" key="1">
    <source>
        <dbReference type="EMBL" id="PIA29855.1"/>
    </source>
</evidence>
<dbReference type="Gene3D" id="3.80.10.10">
    <property type="entry name" value="Ribonuclease Inhibitor"/>
    <property type="match status" value="1"/>
</dbReference>
<dbReference type="OrthoDB" id="722566at2759"/>
<dbReference type="EMBL" id="KZ305075">
    <property type="protein sequence ID" value="PIA29855.1"/>
    <property type="molecule type" value="Genomic_DNA"/>
</dbReference>
<dbReference type="AlphaFoldDB" id="A0A2G5CEZ7"/>
<dbReference type="SUPFAM" id="SSF52047">
    <property type="entry name" value="RNI-like"/>
    <property type="match status" value="1"/>
</dbReference>
<name>A0A2G5CEZ7_AQUCA</name>
<reference evidence="1 2" key="1">
    <citation type="submission" date="2017-09" db="EMBL/GenBank/DDBJ databases">
        <title>WGS assembly of Aquilegia coerulea Goldsmith.</title>
        <authorList>
            <person name="Hodges S."/>
            <person name="Kramer E."/>
            <person name="Nordborg M."/>
            <person name="Tomkins J."/>
            <person name="Borevitz J."/>
            <person name="Derieg N."/>
            <person name="Yan J."/>
            <person name="Mihaltcheva S."/>
            <person name="Hayes R.D."/>
            <person name="Rokhsar D."/>
        </authorList>
    </citation>
    <scope>NUCLEOTIDE SEQUENCE [LARGE SCALE GENOMIC DNA]</scope>
    <source>
        <strain evidence="2">cv. Goldsmith</strain>
    </source>
</reference>
<dbReference type="PANTHER" id="PTHR38926">
    <property type="entry name" value="F-BOX DOMAIN CONTAINING PROTEIN, EXPRESSED"/>
    <property type="match status" value="1"/>
</dbReference>
<dbReference type="PANTHER" id="PTHR38926:SF13">
    <property type="entry name" value="F-BOX DOMAIN CONTAINING PROTEIN, EXPRESSED"/>
    <property type="match status" value="1"/>
</dbReference>
<evidence type="ECO:0000313" key="2">
    <source>
        <dbReference type="Proteomes" id="UP000230069"/>
    </source>
</evidence>
<dbReference type="STRING" id="218851.A0A2G5CEZ7"/>
<sequence length="252" mass="29289">MFYSISRVCKSWCSAVLDVLFPSTGLLDLTKVDTYPECLRKEYMRFLKILLDTRPKAQWHTFVPPHTVWLKEHAILYIAQRSPCLKFLHMNILRLDPYHMAFPYWKNLKEYSCPIFMLRGSSDLISCLGNYCKNLQHLGLCGIIGSETASFIVKHLLELESLSLKKSSLTLDALLIFDGHAKLRILDLEHCLFVDAEVLKLFYRRAGVKAWLLKKPGTKAKKWNEEIHEKVSGNKRYIHCEEALCLECSWAY</sequence>
<proteinExistence type="predicted"/>
<protein>
    <recommendedName>
        <fullName evidence="3">F-box domain-containing protein</fullName>
    </recommendedName>
</protein>
<keyword evidence="2" id="KW-1185">Reference proteome</keyword>
<organism evidence="1 2">
    <name type="scientific">Aquilegia coerulea</name>
    <name type="common">Rocky mountain columbine</name>
    <dbReference type="NCBI Taxonomy" id="218851"/>
    <lineage>
        <taxon>Eukaryota</taxon>
        <taxon>Viridiplantae</taxon>
        <taxon>Streptophyta</taxon>
        <taxon>Embryophyta</taxon>
        <taxon>Tracheophyta</taxon>
        <taxon>Spermatophyta</taxon>
        <taxon>Magnoliopsida</taxon>
        <taxon>Ranunculales</taxon>
        <taxon>Ranunculaceae</taxon>
        <taxon>Thalictroideae</taxon>
        <taxon>Aquilegia</taxon>
    </lineage>
</organism>
<dbReference type="Proteomes" id="UP000230069">
    <property type="component" value="Unassembled WGS sequence"/>
</dbReference>
<accession>A0A2G5CEZ7</accession>
<dbReference type="InParanoid" id="A0A2G5CEZ7"/>
<evidence type="ECO:0008006" key="3">
    <source>
        <dbReference type="Google" id="ProtNLM"/>
    </source>
</evidence>
<dbReference type="InterPro" id="IPR032675">
    <property type="entry name" value="LRR_dom_sf"/>
</dbReference>